<organism evidence="1 2">
    <name type="scientific">Streptococcus mitis 11/5</name>
    <dbReference type="NCBI Taxonomy" id="1239792"/>
    <lineage>
        <taxon>Bacteria</taxon>
        <taxon>Bacillati</taxon>
        <taxon>Bacillota</taxon>
        <taxon>Bacilli</taxon>
        <taxon>Lactobacillales</taxon>
        <taxon>Streptococcaceae</taxon>
        <taxon>Streptococcus</taxon>
        <taxon>Streptococcus mitis group</taxon>
    </lineage>
</organism>
<dbReference type="Proteomes" id="UP000013365">
    <property type="component" value="Unassembled WGS sequence"/>
</dbReference>
<evidence type="ECO:0000313" key="1">
    <source>
        <dbReference type="EMBL" id="EOB21535.1"/>
    </source>
</evidence>
<proteinExistence type="predicted"/>
<sequence>MPKTPLGALTRGTIRFHLTNQTFISKSMRK</sequence>
<evidence type="ECO:0000313" key="2">
    <source>
        <dbReference type="Proteomes" id="UP000013365"/>
    </source>
</evidence>
<gene>
    <name evidence="1" type="ORF">D064_06946</name>
</gene>
<name>R0N541_STRMT</name>
<dbReference type="EMBL" id="AQTT01000016">
    <property type="protein sequence ID" value="EOB21535.1"/>
    <property type="molecule type" value="Genomic_DNA"/>
</dbReference>
<reference evidence="1 2" key="1">
    <citation type="submission" date="2013-04" db="EMBL/GenBank/DDBJ databases">
        <authorList>
            <person name="Ikryannikova L.N."/>
            <person name="Ilina E.N."/>
            <person name="Kostryukova E.S."/>
            <person name="Semashko T.A."/>
            <person name="Karpova I.Y.U."/>
            <person name="Larin A.K."/>
            <person name="Ischenko D.S."/>
            <person name="Alekseev D.G."/>
            <person name="Klimova E.A."/>
            <person name="Filimonova A.V."/>
            <person name="Savinova T.A."/>
            <person name="Filimonova O.Y.U."/>
            <person name="Dubovickaya V.A."/>
            <person name="Sidorenko S.V."/>
            <person name="Govorun V.M."/>
        </authorList>
    </citation>
    <scope>NUCLEOTIDE SEQUENCE [LARGE SCALE GENOMIC DNA]</scope>
    <source>
        <strain evidence="1 2">11/5</strain>
    </source>
</reference>
<protein>
    <submittedName>
        <fullName evidence="1">Uncharacterized protein</fullName>
    </submittedName>
</protein>
<accession>R0N541</accession>
<comment type="caution">
    <text evidence="1">The sequence shown here is derived from an EMBL/GenBank/DDBJ whole genome shotgun (WGS) entry which is preliminary data.</text>
</comment>
<dbReference type="AlphaFoldDB" id="R0N541"/>